<feature type="binding site" evidence="13">
    <location>
        <position position="47"/>
    </location>
    <ligand>
        <name>Mg(2+)</name>
        <dbReference type="ChEBI" id="CHEBI:18420"/>
    </ligand>
</feature>
<evidence type="ECO:0000313" key="15">
    <source>
        <dbReference type="EMBL" id="KAL3538319.1"/>
    </source>
</evidence>
<evidence type="ECO:0000256" key="4">
    <source>
        <dbReference type="ARBA" id="ARBA00022707"/>
    </source>
</evidence>
<feature type="binding site" evidence="12">
    <location>
        <begin position="125"/>
        <end position="128"/>
    </location>
    <ligand>
        <name>GTP</name>
        <dbReference type="ChEBI" id="CHEBI:37565"/>
    </ligand>
</feature>
<dbReference type="PROSITE" id="PS51417">
    <property type="entry name" value="ARF"/>
    <property type="match status" value="1"/>
</dbReference>
<keyword evidence="13" id="KW-0479">Metal-binding</keyword>
<feature type="binding site" evidence="12">
    <location>
        <position position="69"/>
    </location>
    <ligand>
        <name>GTP</name>
        <dbReference type="ChEBI" id="CHEBI:37565"/>
    </ligand>
</feature>
<sequence length="179" mass="20277">MGLSFTKLFSRMFAKEMHILMLGLGGAGKTTILYKLKLGKTVTTTVTVGFNVETVEYKNINFTIYDVGGQTQAIPLIRNFFPLIQGVIFVIDSDDQNWIFYAKDNLHRVLNENGLEDVLLLVYANKQDLPNAMTAEEITNKFDLHSLRQRKWFIQSTCAINGEGIHEGLDWLSNNIADK</sequence>
<dbReference type="Proteomes" id="UP001630127">
    <property type="component" value="Unassembled WGS sequence"/>
</dbReference>
<name>A0ABD3B469_9GENT</name>
<evidence type="ECO:0000256" key="9">
    <source>
        <dbReference type="ARBA" id="ARBA00023134"/>
    </source>
</evidence>
<dbReference type="AlphaFoldDB" id="A0ABD3B469"/>
<keyword evidence="16" id="KW-1185">Reference proteome</keyword>
<comment type="similarity">
    <text evidence="2 14">Belongs to the small GTPase superfamily. Arf family.</text>
</comment>
<organism evidence="15 16">
    <name type="scientific">Cinchona calisaya</name>
    <dbReference type="NCBI Taxonomy" id="153742"/>
    <lineage>
        <taxon>Eukaryota</taxon>
        <taxon>Viridiplantae</taxon>
        <taxon>Streptophyta</taxon>
        <taxon>Embryophyta</taxon>
        <taxon>Tracheophyta</taxon>
        <taxon>Spermatophyta</taxon>
        <taxon>Magnoliopsida</taxon>
        <taxon>eudicotyledons</taxon>
        <taxon>Gunneridae</taxon>
        <taxon>Pentapetalae</taxon>
        <taxon>asterids</taxon>
        <taxon>lamiids</taxon>
        <taxon>Gentianales</taxon>
        <taxon>Rubiaceae</taxon>
        <taxon>Cinchonoideae</taxon>
        <taxon>Cinchoneae</taxon>
        <taxon>Cinchona</taxon>
    </lineage>
</organism>
<evidence type="ECO:0000256" key="10">
    <source>
        <dbReference type="ARBA" id="ARBA00023288"/>
    </source>
</evidence>
<dbReference type="GO" id="GO:0005794">
    <property type="term" value="C:Golgi apparatus"/>
    <property type="evidence" value="ECO:0007669"/>
    <property type="project" value="UniProtKB-SubCell"/>
</dbReference>
<evidence type="ECO:0000256" key="6">
    <source>
        <dbReference type="ARBA" id="ARBA00022892"/>
    </source>
</evidence>
<keyword evidence="3" id="KW-0813">Transport</keyword>
<evidence type="ECO:0000256" key="12">
    <source>
        <dbReference type="PIRSR" id="PIRSR606689-1"/>
    </source>
</evidence>
<dbReference type="GO" id="GO:0016192">
    <property type="term" value="P:vesicle-mediated transport"/>
    <property type="evidence" value="ECO:0007669"/>
    <property type="project" value="UniProtKB-KW"/>
</dbReference>
<dbReference type="NCBIfam" id="TIGR00231">
    <property type="entry name" value="small_GTP"/>
    <property type="match status" value="1"/>
</dbReference>
<evidence type="ECO:0000256" key="2">
    <source>
        <dbReference type="ARBA" id="ARBA00010290"/>
    </source>
</evidence>
<keyword evidence="8" id="KW-0333">Golgi apparatus</keyword>
<evidence type="ECO:0000256" key="8">
    <source>
        <dbReference type="ARBA" id="ARBA00023034"/>
    </source>
</evidence>
<keyword evidence="13" id="KW-0460">Magnesium</keyword>
<dbReference type="GO" id="GO:0005525">
    <property type="term" value="F:GTP binding"/>
    <property type="evidence" value="ECO:0007669"/>
    <property type="project" value="UniProtKB-KW"/>
</dbReference>
<evidence type="ECO:0000256" key="14">
    <source>
        <dbReference type="RuleBase" id="RU003925"/>
    </source>
</evidence>
<reference evidence="15 16" key="1">
    <citation type="submission" date="2024-11" db="EMBL/GenBank/DDBJ databases">
        <title>A near-complete genome assembly of Cinchona calisaya.</title>
        <authorList>
            <person name="Lian D.C."/>
            <person name="Zhao X.W."/>
            <person name="Wei L."/>
        </authorList>
    </citation>
    <scope>NUCLEOTIDE SEQUENCE [LARGE SCALE GENOMIC DNA]</scope>
    <source>
        <tissue evidence="15">Nenye</tissue>
    </source>
</reference>
<dbReference type="SMART" id="SM00177">
    <property type="entry name" value="ARF"/>
    <property type="match status" value="1"/>
</dbReference>
<comment type="caution">
    <text evidence="15">The sequence shown here is derived from an EMBL/GenBank/DDBJ whole genome shotgun (WGS) entry which is preliminary data.</text>
</comment>
<dbReference type="PANTHER" id="PTHR11711">
    <property type="entry name" value="ADP RIBOSYLATION FACTOR-RELATED"/>
    <property type="match status" value="1"/>
</dbReference>
<dbReference type="FunFam" id="3.40.50.300:FF:003500">
    <property type="entry name" value="ADP-ribosylation factor 1"/>
    <property type="match status" value="1"/>
</dbReference>
<dbReference type="PRINTS" id="PR00328">
    <property type="entry name" value="SAR1GTPBP"/>
</dbReference>
<protein>
    <recommendedName>
        <fullName evidence="11">ADP-ribosylation factor 1</fullName>
    </recommendedName>
</protein>
<dbReference type="InterPro" id="IPR024156">
    <property type="entry name" value="Small_GTPase_ARF"/>
</dbReference>
<keyword evidence="4" id="KW-0519">Myristate</keyword>
<evidence type="ECO:0000256" key="1">
    <source>
        <dbReference type="ARBA" id="ARBA00004555"/>
    </source>
</evidence>
<feature type="binding site" evidence="13">
    <location>
        <position position="30"/>
    </location>
    <ligand>
        <name>Mg(2+)</name>
        <dbReference type="ChEBI" id="CHEBI:18420"/>
    </ligand>
</feature>
<evidence type="ECO:0000256" key="13">
    <source>
        <dbReference type="PIRSR" id="PIRSR606689-2"/>
    </source>
</evidence>
<dbReference type="Pfam" id="PF00025">
    <property type="entry name" value="Arf"/>
    <property type="match status" value="1"/>
</dbReference>
<dbReference type="SUPFAM" id="SSF52540">
    <property type="entry name" value="P-loop containing nucleoside triphosphate hydrolases"/>
    <property type="match status" value="1"/>
</dbReference>
<evidence type="ECO:0000313" key="16">
    <source>
        <dbReference type="Proteomes" id="UP001630127"/>
    </source>
</evidence>
<proteinExistence type="inferred from homology"/>
<feature type="binding site" evidence="12">
    <location>
        <begin position="23"/>
        <end position="30"/>
    </location>
    <ligand>
        <name>GTP</name>
        <dbReference type="ChEBI" id="CHEBI:37565"/>
    </ligand>
</feature>
<comment type="subcellular location">
    <subcellularLocation>
        <location evidence="1">Golgi apparatus</location>
    </subcellularLocation>
</comment>
<dbReference type="GO" id="GO:0015031">
    <property type="term" value="P:protein transport"/>
    <property type="evidence" value="ECO:0007669"/>
    <property type="project" value="UniProtKB-KW"/>
</dbReference>
<evidence type="ECO:0000256" key="7">
    <source>
        <dbReference type="ARBA" id="ARBA00022927"/>
    </source>
</evidence>
<keyword evidence="10" id="KW-0449">Lipoprotein</keyword>
<keyword evidence="9 12" id="KW-0342">GTP-binding</keyword>
<evidence type="ECO:0000256" key="5">
    <source>
        <dbReference type="ARBA" id="ARBA00022741"/>
    </source>
</evidence>
<dbReference type="InterPro" id="IPR027417">
    <property type="entry name" value="P-loop_NTPase"/>
</dbReference>
<dbReference type="EMBL" id="JBJUIK010000001">
    <property type="protein sequence ID" value="KAL3538319.1"/>
    <property type="molecule type" value="Genomic_DNA"/>
</dbReference>
<keyword evidence="7" id="KW-0653">Protein transport</keyword>
<dbReference type="InterPro" id="IPR006689">
    <property type="entry name" value="Small_GTPase_ARF/SAR"/>
</dbReference>
<keyword evidence="5 12" id="KW-0547">Nucleotide-binding</keyword>
<dbReference type="Gene3D" id="3.40.50.300">
    <property type="entry name" value="P-loop containing nucleotide triphosphate hydrolases"/>
    <property type="match status" value="1"/>
</dbReference>
<dbReference type="InterPro" id="IPR005225">
    <property type="entry name" value="Small_GTP-bd"/>
</dbReference>
<evidence type="ECO:0000256" key="3">
    <source>
        <dbReference type="ARBA" id="ARBA00022448"/>
    </source>
</evidence>
<evidence type="ECO:0000256" key="11">
    <source>
        <dbReference type="ARBA" id="ARBA00040200"/>
    </source>
</evidence>
<dbReference type="SMART" id="SM00178">
    <property type="entry name" value="SAR"/>
    <property type="match status" value="1"/>
</dbReference>
<accession>A0ABD3B469</accession>
<dbReference type="GO" id="GO:0016004">
    <property type="term" value="F:phospholipase activator activity"/>
    <property type="evidence" value="ECO:0007669"/>
    <property type="project" value="UniProtKB-ARBA"/>
</dbReference>
<keyword evidence="6" id="KW-0931">ER-Golgi transport</keyword>
<gene>
    <name evidence="15" type="ORF">ACH5RR_001685</name>
</gene>